<accession>A0A2G5D1M7</accession>
<dbReference type="GO" id="GO:0008757">
    <property type="term" value="F:S-adenosylmethionine-dependent methyltransferase activity"/>
    <property type="evidence" value="ECO:0007669"/>
    <property type="project" value="InterPro"/>
</dbReference>
<name>A0A2G5D1M7_AQUCA</name>
<dbReference type="Pfam" id="PF25276">
    <property type="entry name" value="DUF7870"/>
    <property type="match status" value="1"/>
</dbReference>
<feature type="domain" description="DUF7870" evidence="2">
    <location>
        <begin position="379"/>
        <end position="461"/>
    </location>
</feature>
<dbReference type="SUPFAM" id="SSF53335">
    <property type="entry name" value="S-adenosyl-L-methionine-dependent methyltransferases"/>
    <property type="match status" value="1"/>
</dbReference>
<evidence type="ECO:0000259" key="2">
    <source>
        <dbReference type="Pfam" id="PF25276"/>
    </source>
</evidence>
<dbReference type="InterPro" id="IPR029063">
    <property type="entry name" value="SAM-dependent_MTases_sf"/>
</dbReference>
<organism evidence="3 4">
    <name type="scientific">Aquilegia coerulea</name>
    <name type="common">Rocky mountain columbine</name>
    <dbReference type="NCBI Taxonomy" id="218851"/>
    <lineage>
        <taxon>Eukaryota</taxon>
        <taxon>Viridiplantae</taxon>
        <taxon>Streptophyta</taxon>
        <taxon>Embryophyta</taxon>
        <taxon>Tracheophyta</taxon>
        <taxon>Spermatophyta</taxon>
        <taxon>Magnoliopsida</taxon>
        <taxon>Ranunculales</taxon>
        <taxon>Ranunculaceae</taxon>
        <taxon>Thalictroideae</taxon>
        <taxon>Aquilegia</taxon>
    </lineage>
</organism>
<dbReference type="OrthoDB" id="1076011at2759"/>
<dbReference type="InterPro" id="IPR013216">
    <property type="entry name" value="Methyltransf_11"/>
</dbReference>
<feature type="domain" description="Methyltransferase type 11" evidence="1">
    <location>
        <begin position="150"/>
        <end position="195"/>
    </location>
</feature>
<dbReference type="STRING" id="218851.A0A2G5D1M7"/>
<gene>
    <name evidence="3" type="ORF">AQUCO_03000176v1</name>
</gene>
<sequence>MWKMMNLMVLKSNFLRGSIAKHVILRAFLVMFALAMFPYLQVVRDAEPTNFFTLNRDGCALDLDSNPLAFPGKYLKPMSNYVFASQAIPCKEMANITKDMFKVLMDEKLLKSGAKSLCVGEETASAVFALQKLGFANTFGMNRHPFFSIMRKGFIYDLEFEDDSFDFVFSNVITRVTVPALLVLEIERVLRAGGIGAMLVYAPHLNPGSLIKSATPISLFLKSSDVLHVRSIHESYSLVVFRKKLDWINPFEHYQLPDECPSIIKNKPFLEHLEPLLEENSAGLEGGFSYLSKFMNISSRKRFIYIDIGAGQFMNANTTNWFQTFYPIPAQAVDVYVVDHNTTVLSSYVNRPGVTFVYHPGLAGGNESDANINPAGENEGFDFLVWFKETVAVGDFVVLKMNAIGVELQLLHELFESGGICLVDELFLRCPDSLDGLGTMGGDCMDLFKGLRSTGVFVHQWLDD</sequence>
<dbReference type="EMBL" id="KZ305047">
    <property type="protein sequence ID" value="PIA37403.1"/>
    <property type="molecule type" value="Genomic_DNA"/>
</dbReference>
<dbReference type="InParanoid" id="A0A2G5D1M7"/>
<evidence type="ECO:0000313" key="4">
    <source>
        <dbReference type="Proteomes" id="UP000230069"/>
    </source>
</evidence>
<proteinExistence type="predicted"/>
<dbReference type="InterPro" id="IPR057192">
    <property type="entry name" value="DUF7870"/>
</dbReference>
<reference evidence="3 4" key="1">
    <citation type="submission" date="2017-09" db="EMBL/GenBank/DDBJ databases">
        <title>WGS assembly of Aquilegia coerulea Goldsmith.</title>
        <authorList>
            <person name="Hodges S."/>
            <person name="Kramer E."/>
            <person name="Nordborg M."/>
            <person name="Tomkins J."/>
            <person name="Borevitz J."/>
            <person name="Derieg N."/>
            <person name="Yan J."/>
            <person name="Mihaltcheva S."/>
            <person name="Hayes R.D."/>
            <person name="Rokhsar D."/>
        </authorList>
    </citation>
    <scope>NUCLEOTIDE SEQUENCE [LARGE SCALE GENOMIC DNA]</scope>
    <source>
        <strain evidence="4">cv. Goldsmith</strain>
    </source>
</reference>
<evidence type="ECO:0000313" key="3">
    <source>
        <dbReference type="EMBL" id="PIA37403.1"/>
    </source>
</evidence>
<dbReference type="AlphaFoldDB" id="A0A2G5D1M7"/>
<dbReference type="FunCoup" id="A0A2G5D1M7">
    <property type="interactions" value="513"/>
</dbReference>
<dbReference type="Gene3D" id="3.40.50.150">
    <property type="entry name" value="Vaccinia Virus protein VP39"/>
    <property type="match status" value="1"/>
</dbReference>
<dbReference type="PANTHER" id="PTHR47291:SF1">
    <property type="entry name" value="PEPTIDE UPSTREAM PROTEIN"/>
    <property type="match status" value="1"/>
</dbReference>
<keyword evidence="4" id="KW-1185">Reference proteome</keyword>
<dbReference type="Pfam" id="PF08241">
    <property type="entry name" value="Methyltransf_11"/>
    <property type="match status" value="1"/>
</dbReference>
<evidence type="ECO:0000259" key="1">
    <source>
        <dbReference type="Pfam" id="PF08241"/>
    </source>
</evidence>
<dbReference type="PANTHER" id="PTHR47291">
    <property type="entry name" value="PEPTIDE UPSTREAM PROTEIN"/>
    <property type="match status" value="1"/>
</dbReference>
<protein>
    <submittedName>
        <fullName evidence="3">Uncharacterized protein</fullName>
    </submittedName>
</protein>
<dbReference type="Proteomes" id="UP000230069">
    <property type="component" value="Unassembled WGS sequence"/>
</dbReference>